<feature type="compositionally biased region" description="Basic and acidic residues" evidence="1">
    <location>
        <begin position="63"/>
        <end position="72"/>
    </location>
</feature>
<protein>
    <submittedName>
        <fullName evidence="2">Uncharacterized protein</fullName>
    </submittedName>
</protein>
<dbReference type="AlphaFoldDB" id="A0A2D2B347"/>
<accession>A0A2D2B347</accession>
<sequence>MGCAVLGLTLGFRDQIRRNPPAWYTGAREKPVIGGDLIQAKEATPFDPNAQKPALQVVEEEDPKPKAEEPKPAETAAAETTPAAGAEAVAAPKPKTPATPAPKSEPQSDDPVGDLLESQKKPPETPPVVPY</sequence>
<feature type="region of interest" description="Disordered" evidence="1">
    <location>
        <begin position="26"/>
        <end position="131"/>
    </location>
</feature>
<name>A0A2D2B347_9CAUL</name>
<dbReference type="KEGG" id="cmb:CSW64_20890"/>
<organism evidence="2 3">
    <name type="scientific">Caulobacter mirabilis</name>
    <dbReference type="NCBI Taxonomy" id="69666"/>
    <lineage>
        <taxon>Bacteria</taxon>
        <taxon>Pseudomonadati</taxon>
        <taxon>Pseudomonadota</taxon>
        <taxon>Alphaproteobacteria</taxon>
        <taxon>Caulobacterales</taxon>
        <taxon>Caulobacteraceae</taxon>
        <taxon>Caulobacter</taxon>
    </lineage>
</organism>
<proteinExistence type="predicted"/>
<evidence type="ECO:0000313" key="2">
    <source>
        <dbReference type="EMBL" id="ATQ44667.1"/>
    </source>
</evidence>
<evidence type="ECO:0000313" key="3">
    <source>
        <dbReference type="Proteomes" id="UP000228945"/>
    </source>
</evidence>
<reference evidence="2 3" key="1">
    <citation type="submission" date="2017-10" db="EMBL/GenBank/DDBJ databases">
        <title>Genome sequence of Caulobacter mirabilis FWC38.</title>
        <authorList>
            <person name="Fiebig A."/>
            <person name="Crosson S."/>
        </authorList>
    </citation>
    <scope>NUCLEOTIDE SEQUENCE [LARGE SCALE GENOMIC DNA]</scope>
    <source>
        <strain evidence="2 3">FWC 38</strain>
    </source>
</reference>
<dbReference type="RefSeq" id="WP_099623915.1">
    <property type="nucleotide sequence ID" value="NZ_CP024201.1"/>
</dbReference>
<evidence type="ECO:0000256" key="1">
    <source>
        <dbReference type="SAM" id="MobiDB-lite"/>
    </source>
</evidence>
<feature type="compositionally biased region" description="Low complexity" evidence="1">
    <location>
        <begin position="73"/>
        <end position="93"/>
    </location>
</feature>
<keyword evidence="3" id="KW-1185">Reference proteome</keyword>
<dbReference type="Proteomes" id="UP000228945">
    <property type="component" value="Chromosome"/>
</dbReference>
<gene>
    <name evidence="2" type="ORF">CSW64_20890</name>
</gene>
<dbReference type="EMBL" id="CP024201">
    <property type="protein sequence ID" value="ATQ44667.1"/>
    <property type="molecule type" value="Genomic_DNA"/>
</dbReference>